<dbReference type="Pfam" id="PF20181">
    <property type="entry name" value="DUF6544"/>
    <property type="match status" value="1"/>
</dbReference>
<sequence length="407" mass="44724">MTNLLRWAVVAILVLHGFVHLLAAVQRFGWVDDPVLARDPALGVLWLAAAILLLAAALLAALGAPTWWWLLAIVAAVTSEAAIMTSWSVSGSGTLVNVLLILIAIYSLLLRGPPSFRGQWRRRSKEALAAVDPDPTPLTEDELAGLPEPLAAYIRRSLRQGEPREASLHARFHGRIRSDADAEWMPFRGRQVNTFGDNPTRTFLMIASRSGVPITVLHCFADGRATMRGKVLSLLTVVDASGPEMDRSETVTVFNDLVVLAPGAIVDAPITWTCVGKRQVRGVFTLGSQSVSAVLTFDERDDLIDFVSDDRSRASADGRSFTPQTWSTPLRTHRDVDGLRLLTTGAARWLGPDGWFTYIELEYDEITYNVHEVETGPASGPALQGLTPERVSRPRGEMTHRRPRRAR</sequence>
<proteinExistence type="predicted"/>
<dbReference type="RefSeq" id="WP_232417149.1">
    <property type="nucleotide sequence ID" value="NZ_CP101990.1"/>
</dbReference>
<feature type="transmembrane region" description="Helical" evidence="2">
    <location>
        <begin position="67"/>
        <end position="89"/>
    </location>
</feature>
<keyword evidence="4" id="KW-1185">Reference proteome</keyword>
<keyword evidence="2" id="KW-0472">Membrane</keyword>
<accession>A0ABY5KGD3</accession>
<evidence type="ECO:0000256" key="1">
    <source>
        <dbReference type="SAM" id="MobiDB-lite"/>
    </source>
</evidence>
<gene>
    <name evidence="3" type="ORF">NP095_04650</name>
</gene>
<evidence type="ECO:0000313" key="4">
    <source>
        <dbReference type="Proteomes" id="UP001315860"/>
    </source>
</evidence>
<feature type="transmembrane region" description="Helical" evidence="2">
    <location>
        <begin position="40"/>
        <end position="60"/>
    </location>
</feature>
<reference evidence="3 4" key="1">
    <citation type="submission" date="2022-07" db="EMBL/GenBank/DDBJ databases">
        <title>Novel species in genus Aeromicrobium.</title>
        <authorList>
            <person name="Ye L."/>
        </authorList>
    </citation>
    <scope>NUCLEOTIDE SEQUENCE [LARGE SCALE GENOMIC DNA]</scope>
    <source>
        <strain evidence="4">zg-Y50</strain>
    </source>
</reference>
<keyword evidence="2" id="KW-0812">Transmembrane</keyword>
<organism evidence="3 4">
    <name type="scientific">Aeromicrobium duanguangcaii</name>
    <dbReference type="NCBI Taxonomy" id="2968086"/>
    <lineage>
        <taxon>Bacteria</taxon>
        <taxon>Bacillati</taxon>
        <taxon>Actinomycetota</taxon>
        <taxon>Actinomycetes</taxon>
        <taxon>Propionibacteriales</taxon>
        <taxon>Nocardioidaceae</taxon>
        <taxon>Aeromicrobium</taxon>
    </lineage>
</organism>
<name>A0ABY5KGD3_9ACTN</name>
<feature type="region of interest" description="Disordered" evidence="1">
    <location>
        <begin position="375"/>
        <end position="407"/>
    </location>
</feature>
<feature type="compositionally biased region" description="Basic and acidic residues" evidence="1">
    <location>
        <begin position="390"/>
        <end position="400"/>
    </location>
</feature>
<feature type="transmembrane region" description="Helical" evidence="2">
    <location>
        <begin position="95"/>
        <end position="113"/>
    </location>
</feature>
<dbReference type="Proteomes" id="UP001315860">
    <property type="component" value="Chromosome"/>
</dbReference>
<keyword evidence="2" id="KW-1133">Transmembrane helix</keyword>
<dbReference type="EMBL" id="CP101990">
    <property type="protein sequence ID" value="UUI69395.1"/>
    <property type="molecule type" value="Genomic_DNA"/>
</dbReference>
<evidence type="ECO:0000313" key="3">
    <source>
        <dbReference type="EMBL" id="UUI69395.1"/>
    </source>
</evidence>
<protein>
    <submittedName>
        <fullName evidence="3">Uncharacterized protein</fullName>
    </submittedName>
</protein>
<dbReference type="InterPro" id="IPR046674">
    <property type="entry name" value="DUF6544"/>
</dbReference>
<evidence type="ECO:0000256" key="2">
    <source>
        <dbReference type="SAM" id="Phobius"/>
    </source>
</evidence>